<keyword evidence="3" id="KW-1185">Reference proteome</keyword>
<evidence type="ECO:0000313" key="2">
    <source>
        <dbReference type="EMBL" id="WKA11699.1"/>
    </source>
</evidence>
<feature type="compositionally biased region" description="Basic and acidic residues" evidence="1">
    <location>
        <begin position="218"/>
        <end position="236"/>
    </location>
</feature>
<dbReference type="Proteomes" id="UP001227230">
    <property type="component" value="Chromosome 18"/>
</dbReference>
<protein>
    <submittedName>
        <fullName evidence="2">Uncharacterized protein</fullName>
    </submittedName>
</protein>
<evidence type="ECO:0000313" key="3">
    <source>
        <dbReference type="Proteomes" id="UP001227230"/>
    </source>
</evidence>
<accession>A0ABY9DYS8</accession>
<sequence length="334" mass="37672">MGCAVKTELPMNWYEQKGFLGFVLCSVYVPLDTASGHESENTFDDISQNEYAHTSKNESEDEFENSPVDATRTCRLECKLTDQIGEVDFLAFGPTLCEYYFNGGPSKQVWIRLSQWYTSKGSIVVESDSFDFSLNTSRLTGCKTLRSLPSSISLALKVFQVVLELESRSCLSCPENDPFSNVTRGFNILTSGSQAILKWFVYVQLDAESCHEFEKQSENKFNDKSQKEYAHTPKNESDDEFESSPIDATCTYCLECKLTDQIGGVDFLAFAPPLCECYFNGGSSKQVWIRYYPKVALKKKYLSNEWGHLTASFKGYHSGIPLKVKECGVHLIYA</sequence>
<organism evidence="2 3">
    <name type="scientific">Vitis vinifera</name>
    <name type="common">Grape</name>
    <dbReference type="NCBI Taxonomy" id="29760"/>
    <lineage>
        <taxon>Eukaryota</taxon>
        <taxon>Viridiplantae</taxon>
        <taxon>Streptophyta</taxon>
        <taxon>Embryophyta</taxon>
        <taxon>Tracheophyta</taxon>
        <taxon>Spermatophyta</taxon>
        <taxon>Magnoliopsida</taxon>
        <taxon>eudicotyledons</taxon>
        <taxon>Gunneridae</taxon>
        <taxon>Pentapetalae</taxon>
        <taxon>rosids</taxon>
        <taxon>Vitales</taxon>
        <taxon>Vitaceae</taxon>
        <taxon>Viteae</taxon>
        <taxon>Vitis</taxon>
    </lineage>
</organism>
<proteinExistence type="predicted"/>
<dbReference type="EMBL" id="CP126665">
    <property type="protein sequence ID" value="WKA11699.1"/>
    <property type="molecule type" value="Genomic_DNA"/>
</dbReference>
<evidence type="ECO:0000256" key="1">
    <source>
        <dbReference type="SAM" id="MobiDB-lite"/>
    </source>
</evidence>
<feature type="region of interest" description="Disordered" evidence="1">
    <location>
        <begin position="218"/>
        <end position="243"/>
    </location>
</feature>
<name>A0ABY9DYS8_VITVI</name>
<gene>
    <name evidence="2" type="ORF">VitviT2T_029172</name>
</gene>
<reference evidence="2 3" key="1">
    <citation type="journal article" date="2023" name="Hortic Res">
        <title>The complete reference genome for grapevine (Vitis vinifera L.) genetics and breeding.</title>
        <authorList>
            <person name="Shi X."/>
            <person name="Cao S."/>
            <person name="Wang X."/>
            <person name="Huang S."/>
            <person name="Wang Y."/>
            <person name="Liu Z."/>
            <person name="Liu W."/>
            <person name="Leng X."/>
            <person name="Peng Y."/>
            <person name="Wang N."/>
            <person name="Wang Y."/>
            <person name="Ma Z."/>
            <person name="Xu X."/>
            <person name="Zhang F."/>
            <person name="Xue H."/>
            <person name="Zhong H."/>
            <person name="Wang Y."/>
            <person name="Zhang K."/>
            <person name="Velt A."/>
            <person name="Avia K."/>
            <person name="Holtgrawe D."/>
            <person name="Grimplet J."/>
            <person name="Matus J.T."/>
            <person name="Ware D."/>
            <person name="Wu X."/>
            <person name="Wang H."/>
            <person name="Liu C."/>
            <person name="Fang Y."/>
            <person name="Rustenholz C."/>
            <person name="Cheng Z."/>
            <person name="Xiao H."/>
            <person name="Zhou Y."/>
        </authorList>
    </citation>
    <scope>NUCLEOTIDE SEQUENCE [LARGE SCALE GENOMIC DNA]</scope>
    <source>
        <strain evidence="3">cv. Pinot noir / PN40024</strain>
        <tissue evidence="2">Leaf</tissue>
    </source>
</reference>